<dbReference type="InterPro" id="IPR027417">
    <property type="entry name" value="P-loop_NTPase"/>
</dbReference>
<dbReference type="InterPro" id="IPR017871">
    <property type="entry name" value="ABC_transporter-like_CS"/>
</dbReference>
<evidence type="ECO:0000313" key="6">
    <source>
        <dbReference type="Proteomes" id="UP000423525"/>
    </source>
</evidence>
<dbReference type="Pfam" id="PF00005">
    <property type="entry name" value="ABC_tran"/>
    <property type="match status" value="1"/>
</dbReference>
<dbReference type="Proteomes" id="UP000423525">
    <property type="component" value="Chromosome"/>
</dbReference>
<dbReference type="PROSITE" id="PS00211">
    <property type="entry name" value="ABC_TRANSPORTER_1"/>
    <property type="match status" value="1"/>
</dbReference>
<accession>A0A6I8MFG0</accession>
<dbReference type="InterPro" id="IPR003439">
    <property type="entry name" value="ABC_transporter-like_ATP-bd"/>
</dbReference>
<dbReference type="PROSITE" id="PS50893">
    <property type="entry name" value="ABC_TRANSPORTER_2"/>
    <property type="match status" value="1"/>
</dbReference>
<dbReference type="GO" id="GO:0005524">
    <property type="term" value="F:ATP binding"/>
    <property type="evidence" value="ECO:0007669"/>
    <property type="project" value="UniProtKB-KW"/>
</dbReference>
<evidence type="ECO:0000256" key="3">
    <source>
        <dbReference type="ARBA" id="ARBA00022840"/>
    </source>
</evidence>
<proteinExistence type="predicted"/>
<dbReference type="PANTHER" id="PTHR42734">
    <property type="entry name" value="METAL TRANSPORT SYSTEM ATP-BINDING PROTEIN TM_0124-RELATED"/>
    <property type="match status" value="1"/>
</dbReference>
<dbReference type="SUPFAM" id="SSF52540">
    <property type="entry name" value="P-loop containing nucleoside triphosphate hydrolases"/>
    <property type="match status" value="1"/>
</dbReference>
<dbReference type="EMBL" id="LR738855">
    <property type="protein sequence ID" value="VZH84430.1"/>
    <property type="molecule type" value="Genomic_DNA"/>
</dbReference>
<evidence type="ECO:0000313" key="5">
    <source>
        <dbReference type="EMBL" id="VZH84430.1"/>
    </source>
</evidence>
<dbReference type="SMART" id="SM00382">
    <property type="entry name" value="AAA"/>
    <property type="match status" value="1"/>
</dbReference>
<dbReference type="GO" id="GO:0016887">
    <property type="term" value="F:ATP hydrolysis activity"/>
    <property type="evidence" value="ECO:0007669"/>
    <property type="project" value="InterPro"/>
</dbReference>
<sequence>MWTMAKVLQCSDLRVSLSGREVVKGITFDVEAGEFLGLLGPNGAGKTTLMRAILGLIPSQGSIHVDGRIGYVPQRHEFAWDYPIDVYHTVLNGRAGMIGWLRRPKVADFAAVDAALEQVRLTHLADRPIGELSGGQRQRVLVARALATKPQLLLFDEPFTGLDNPSTELLLDLFEELAQAGNAIMMSTHNLPEAMAACHRVLLFNGEVVATGAPSQMLEAQPWKTTFRVEDGSPLLASLGIGKAN</sequence>
<protein>
    <submittedName>
        <fullName evidence="5">Anchored repeat-type ABC transporter ATP-binding subunit</fullName>
    </submittedName>
</protein>
<gene>
    <name evidence="5" type="ORF">FRC0190_00455</name>
</gene>
<reference evidence="5 6" key="1">
    <citation type="submission" date="2019-11" db="EMBL/GenBank/DDBJ databases">
        <authorList>
            <person name="Brisse S."/>
        </authorList>
    </citation>
    <scope>NUCLEOTIDE SEQUENCE [LARGE SCALE GENOMIC DNA]</scope>
    <source>
        <strain evidence="5">FRC0190</strain>
    </source>
</reference>
<dbReference type="KEGG" id="crf:FRC0190_00455"/>
<evidence type="ECO:0000256" key="2">
    <source>
        <dbReference type="ARBA" id="ARBA00022741"/>
    </source>
</evidence>
<dbReference type="InterPro" id="IPR022508">
    <property type="entry name" value="ABC_trspt_anch-rpt_ATP-bd"/>
</dbReference>
<keyword evidence="2" id="KW-0547">Nucleotide-binding</keyword>
<organism evidence="5 6">
    <name type="scientific">Corynebacterium rouxii</name>
    <dbReference type="NCBI Taxonomy" id="2719119"/>
    <lineage>
        <taxon>Bacteria</taxon>
        <taxon>Bacillati</taxon>
        <taxon>Actinomycetota</taxon>
        <taxon>Actinomycetes</taxon>
        <taxon>Mycobacteriales</taxon>
        <taxon>Corynebacteriaceae</taxon>
        <taxon>Corynebacterium</taxon>
    </lineage>
</organism>
<keyword evidence="3 5" id="KW-0067">ATP-binding</keyword>
<dbReference type="AlphaFoldDB" id="A0A6I8MFG0"/>
<dbReference type="NCBIfam" id="TIGR03771">
    <property type="entry name" value="anch_rpt_ABC"/>
    <property type="match status" value="1"/>
</dbReference>
<evidence type="ECO:0000256" key="1">
    <source>
        <dbReference type="ARBA" id="ARBA00022448"/>
    </source>
</evidence>
<feature type="domain" description="ABC transporter" evidence="4">
    <location>
        <begin position="8"/>
        <end position="230"/>
    </location>
</feature>
<evidence type="ECO:0000259" key="4">
    <source>
        <dbReference type="PROSITE" id="PS50893"/>
    </source>
</evidence>
<dbReference type="InterPro" id="IPR050153">
    <property type="entry name" value="Metal_Ion_Import_ABC"/>
</dbReference>
<dbReference type="Gene3D" id="3.40.50.300">
    <property type="entry name" value="P-loop containing nucleotide triphosphate hydrolases"/>
    <property type="match status" value="1"/>
</dbReference>
<keyword evidence="1" id="KW-0813">Transport</keyword>
<name>A0A6I8MFG0_9CORY</name>
<dbReference type="CDD" id="cd03235">
    <property type="entry name" value="ABC_Metallic_Cations"/>
    <property type="match status" value="1"/>
</dbReference>
<dbReference type="InterPro" id="IPR003593">
    <property type="entry name" value="AAA+_ATPase"/>
</dbReference>